<accession>A0A1S8LF62</accession>
<keyword evidence="6" id="KW-1185">Reference proteome</keyword>
<dbReference type="KEGG" id="crw:CROST_031410"/>
<dbReference type="Proteomes" id="UP000190951">
    <property type="component" value="Chromosome"/>
</dbReference>
<reference evidence="5 6" key="1">
    <citation type="submission" date="2022-04" db="EMBL/GenBank/DDBJ databases">
        <title>Genome sequence of C. roseum typestrain.</title>
        <authorList>
            <person name="Poehlein A."/>
            <person name="Schoch T."/>
            <person name="Duerre P."/>
            <person name="Daniel R."/>
        </authorList>
    </citation>
    <scope>NUCLEOTIDE SEQUENCE [LARGE SCALE GENOMIC DNA]</scope>
    <source>
        <strain evidence="5 6">DSM 7320</strain>
    </source>
</reference>
<keyword evidence="2" id="KW-0805">Transcription regulation</keyword>
<evidence type="ECO:0000313" key="5">
    <source>
        <dbReference type="EMBL" id="URZ12419.1"/>
    </source>
</evidence>
<dbReference type="InterPro" id="IPR009061">
    <property type="entry name" value="DNA-bd_dom_put_sf"/>
</dbReference>
<dbReference type="RefSeq" id="WP_077833830.1">
    <property type="nucleotide sequence ID" value="NZ_CP096983.1"/>
</dbReference>
<dbReference type="GO" id="GO:0003677">
    <property type="term" value="F:DNA binding"/>
    <property type="evidence" value="ECO:0007669"/>
    <property type="project" value="UniProtKB-KW"/>
</dbReference>
<dbReference type="AlphaFoldDB" id="A0A1S8LF62"/>
<dbReference type="CDD" id="cd01106">
    <property type="entry name" value="HTH_TipAL-Mta"/>
    <property type="match status" value="1"/>
</dbReference>
<dbReference type="EMBL" id="CP096983">
    <property type="protein sequence ID" value="URZ12419.1"/>
    <property type="molecule type" value="Genomic_DNA"/>
</dbReference>
<dbReference type="Gene3D" id="1.10.1660.10">
    <property type="match status" value="1"/>
</dbReference>
<dbReference type="STRING" id="84029.CROST_09730"/>
<dbReference type="InterPro" id="IPR047057">
    <property type="entry name" value="MerR_fam"/>
</dbReference>
<protein>
    <submittedName>
        <fullName evidence="5">Uncharacterized protein</fullName>
    </submittedName>
</protein>
<dbReference type="PROSITE" id="PS50937">
    <property type="entry name" value="HTH_MERR_2"/>
    <property type="match status" value="1"/>
</dbReference>
<keyword evidence="4" id="KW-0804">Transcription</keyword>
<evidence type="ECO:0000256" key="1">
    <source>
        <dbReference type="ARBA" id="ARBA00022491"/>
    </source>
</evidence>
<organism evidence="5 6">
    <name type="scientific">Clostridium felsineum</name>
    <dbReference type="NCBI Taxonomy" id="36839"/>
    <lineage>
        <taxon>Bacteria</taxon>
        <taxon>Bacillati</taxon>
        <taxon>Bacillota</taxon>
        <taxon>Clostridia</taxon>
        <taxon>Eubacteriales</taxon>
        <taxon>Clostridiaceae</taxon>
        <taxon>Clostridium</taxon>
    </lineage>
</organism>
<dbReference type="SUPFAM" id="SSF46955">
    <property type="entry name" value="Putative DNA-binding domain"/>
    <property type="match status" value="1"/>
</dbReference>
<keyword evidence="1" id="KW-0678">Repressor</keyword>
<name>A0A1S8LF62_9CLOT</name>
<keyword evidence="3" id="KW-0238">DNA-binding</keyword>
<dbReference type="PANTHER" id="PTHR30204:SF69">
    <property type="entry name" value="MERR-FAMILY TRANSCRIPTIONAL REGULATOR"/>
    <property type="match status" value="1"/>
</dbReference>
<dbReference type="GO" id="GO:0003700">
    <property type="term" value="F:DNA-binding transcription factor activity"/>
    <property type="evidence" value="ECO:0007669"/>
    <property type="project" value="InterPro"/>
</dbReference>
<gene>
    <name evidence="5" type="ORF">CROST_031410</name>
</gene>
<evidence type="ECO:0000256" key="2">
    <source>
        <dbReference type="ARBA" id="ARBA00023015"/>
    </source>
</evidence>
<sequence>MKINEVMKISGLTRRAVNYYEDEGLIKPAINKINNYREYSMKDVDKLLKIAVLRELDLTVREIKNILEEPEKIKIALTEHLIKLESKISKINRSKKVIEAFIKKFDDSKDMTEELVTLSKCIDMDEKNRSGFMKREILKIFPGDFGKLMFANYSPFLNEPIDTKEKEGAFINLVKFMDEAQEIRYPVGFEKMYEKLTKEEIEKIEITTQKRVEKWISITDEQLLEEKKVLLDFMKKVKHDEKVKDNWKKTFVMDKEIKKQMKNINYHKNFNENLKILSRAYSVYVKNMSRFEKMLNIDINENGDVTYK</sequence>
<dbReference type="PANTHER" id="PTHR30204">
    <property type="entry name" value="REDOX-CYCLING DRUG-SENSING TRANSCRIPTIONAL ACTIVATOR SOXR"/>
    <property type="match status" value="1"/>
</dbReference>
<proteinExistence type="predicted"/>
<evidence type="ECO:0000256" key="3">
    <source>
        <dbReference type="ARBA" id="ARBA00023125"/>
    </source>
</evidence>
<dbReference type="Pfam" id="PF13411">
    <property type="entry name" value="MerR_1"/>
    <property type="match status" value="1"/>
</dbReference>
<evidence type="ECO:0000256" key="4">
    <source>
        <dbReference type="ARBA" id="ARBA00023163"/>
    </source>
</evidence>
<evidence type="ECO:0000313" key="6">
    <source>
        <dbReference type="Proteomes" id="UP000190951"/>
    </source>
</evidence>
<dbReference type="InterPro" id="IPR000551">
    <property type="entry name" value="MerR-type_HTH_dom"/>
</dbReference>
<dbReference type="SMART" id="SM00422">
    <property type="entry name" value="HTH_MERR"/>
    <property type="match status" value="1"/>
</dbReference>